<keyword evidence="1" id="KW-1133">Transmembrane helix</keyword>
<gene>
    <name evidence="2" type="ORF">LCGC14_1089790</name>
</gene>
<sequence>MTKKPFHSGRFIIISRLVFIKILNYYFFFAAGFFWVTFLLEVF</sequence>
<proteinExistence type="predicted"/>
<dbReference type="EMBL" id="LAZR01004832">
    <property type="protein sequence ID" value="KKN05188.1"/>
    <property type="molecule type" value="Genomic_DNA"/>
</dbReference>
<protein>
    <submittedName>
        <fullName evidence="2">Uncharacterized protein</fullName>
    </submittedName>
</protein>
<keyword evidence="1" id="KW-0812">Transmembrane</keyword>
<evidence type="ECO:0000256" key="1">
    <source>
        <dbReference type="SAM" id="Phobius"/>
    </source>
</evidence>
<comment type="caution">
    <text evidence="2">The sequence shown here is derived from an EMBL/GenBank/DDBJ whole genome shotgun (WGS) entry which is preliminary data.</text>
</comment>
<reference evidence="2" key="1">
    <citation type="journal article" date="2015" name="Nature">
        <title>Complex archaea that bridge the gap between prokaryotes and eukaryotes.</title>
        <authorList>
            <person name="Spang A."/>
            <person name="Saw J.H."/>
            <person name="Jorgensen S.L."/>
            <person name="Zaremba-Niedzwiedzka K."/>
            <person name="Martijn J."/>
            <person name="Lind A.E."/>
            <person name="van Eijk R."/>
            <person name="Schleper C."/>
            <person name="Guy L."/>
            <person name="Ettema T.J."/>
        </authorList>
    </citation>
    <scope>NUCLEOTIDE SEQUENCE</scope>
</reference>
<organism evidence="2">
    <name type="scientific">marine sediment metagenome</name>
    <dbReference type="NCBI Taxonomy" id="412755"/>
    <lineage>
        <taxon>unclassified sequences</taxon>
        <taxon>metagenomes</taxon>
        <taxon>ecological metagenomes</taxon>
    </lineage>
</organism>
<dbReference type="AlphaFoldDB" id="A0A0F9QIP1"/>
<name>A0A0F9QIP1_9ZZZZ</name>
<evidence type="ECO:0000313" key="2">
    <source>
        <dbReference type="EMBL" id="KKN05188.1"/>
    </source>
</evidence>
<accession>A0A0F9QIP1</accession>
<keyword evidence="1" id="KW-0472">Membrane</keyword>
<feature type="transmembrane region" description="Helical" evidence="1">
    <location>
        <begin position="12"/>
        <end position="36"/>
    </location>
</feature>